<dbReference type="STRING" id="294747.C5MI81"/>
<dbReference type="HAMAP" id="MF_00528">
    <property type="entry name" value="Maf"/>
    <property type="match status" value="1"/>
</dbReference>
<dbReference type="Gene3D" id="3.90.950.10">
    <property type="match status" value="1"/>
</dbReference>
<dbReference type="Proteomes" id="UP000002037">
    <property type="component" value="Unassembled WGS sequence"/>
</dbReference>
<dbReference type="VEuPathDB" id="FungiDB:CTRG_05774"/>
<evidence type="ECO:0000256" key="1">
    <source>
        <dbReference type="ARBA" id="ARBA00001968"/>
    </source>
</evidence>
<accession>C5MI81</accession>
<organism evidence="3 4">
    <name type="scientific">Candida tropicalis (strain ATCC MYA-3404 / T1)</name>
    <name type="common">Yeast</name>
    <dbReference type="NCBI Taxonomy" id="294747"/>
    <lineage>
        <taxon>Eukaryota</taxon>
        <taxon>Fungi</taxon>
        <taxon>Dikarya</taxon>
        <taxon>Ascomycota</taxon>
        <taxon>Saccharomycotina</taxon>
        <taxon>Pichiomycetes</taxon>
        <taxon>Debaryomycetaceae</taxon>
        <taxon>Candida/Lodderomyces clade</taxon>
        <taxon>Candida</taxon>
    </lineage>
</organism>
<reference evidence="3 4" key="1">
    <citation type="journal article" date="2009" name="Nature">
        <title>Evolution of pathogenicity and sexual reproduction in eight Candida genomes.</title>
        <authorList>
            <person name="Butler G."/>
            <person name="Rasmussen M.D."/>
            <person name="Lin M.F."/>
            <person name="Santos M.A."/>
            <person name="Sakthikumar S."/>
            <person name="Munro C.A."/>
            <person name="Rheinbay E."/>
            <person name="Grabherr M."/>
            <person name="Forche A."/>
            <person name="Reedy J.L."/>
            <person name="Agrafioti I."/>
            <person name="Arnaud M.B."/>
            <person name="Bates S."/>
            <person name="Brown A.J."/>
            <person name="Brunke S."/>
            <person name="Costanzo M.C."/>
            <person name="Fitzpatrick D.A."/>
            <person name="de Groot P.W."/>
            <person name="Harris D."/>
            <person name="Hoyer L.L."/>
            <person name="Hube B."/>
            <person name="Klis F.M."/>
            <person name="Kodira C."/>
            <person name="Lennard N."/>
            <person name="Logue M.E."/>
            <person name="Martin R."/>
            <person name="Neiman A.M."/>
            <person name="Nikolaou E."/>
            <person name="Quail M.A."/>
            <person name="Quinn J."/>
            <person name="Santos M.C."/>
            <person name="Schmitzberger F.F."/>
            <person name="Sherlock G."/>
            <person name="Shah P."/>
            <person name="Silverstein K.A."/>
            <person name="Skrzypek M.S."/>
            <person name="Soll D."/>
            <person name="Staggs R."/>
            <person name="Stansfield I."/>
            <person name="Stumpf M.P."/>
            <person name="Sudbery P.E."/>
            <person name="Srikantha T."/>
            <person name="Zeng Q."/>
            <person name="Berman J."/>
            <person name="Berriman M."/>
            <person name="Heitman J."/>
            <person name="Gow N.A."/>
            <person name="Lorenz M.C."/>
            <person name="Birren B.W."/>
            <person name="Kellis M."/>
            <person name="Cuomo C.A."/>
        </authorList>
    </citation>
    <scope>NUCLEOTIDE SEQUENCE [LARGE SCALE GENOMIC DNA]</scope>
    <source>
        <strain evidence="4">ATCC MYA-3404 / T1</strain>
    </source>
</reference>
<gene>
    <name evidence="3" type="ORF">CTRG_05774</name>
</gene>
<proteinExistence type="inferred from homology"/>
<dbReference type="InterPro" id="IPR029001">
    <property type="entry name" value="ITPase-like_fam"/>
</dbReference>
<dbReference type="AlphaFoldDB" id="C5MI81"/>
<protein>
    <recommendedName>
        <fullName evidence="5">Maf-like protein</fullName>
    </recommendedName>
</protein>
<dbReference type="eggNOG" id="KOG1509">
    <property type="taxonomic scope" value="Eukaryota"/>
</dbReference>
<name>C5MI81_CANTT</name>
<keyword evidence="2" id="KW-0378">Hydrolase</keyword>
<evidence type="ECO:0000313" key="3">
    <source>
        <dbReference type="EMBL" id="EER30375.1"/>
    </source>
</evidence>
<dbReference type="PANTHER" id="PTHR43213">
    <property type="entry name" value="BIFUNCTIONAL DTTP/UTP PYROPHOSPHATASE/METHYLTRANSFERASE PROTEIN-RELATED"/>
    <property type="match status" value="1"/>
</dbReference>
<dbReference type="PANTHER" id="PTHR43213:SF5">
    <property type="entry name" value="BIFUNCTIONAL DTTP_UTP PYROPHOSPHATASE_METHYLTRANSFERASE PROTEIN-RELATED"/>
    <property type="match status" value="1"/>
</dbReference>
<dbReference type="NCBIfam" id="TIGR00172">
    <property type="entry name" value="maf"/>
    <property type="match status" value="1"/>
</dbReference>
<dbReference type="PIRSF" id="PIRSF006305">
    <property type="entry name" value="Maf"/>
    <property type="match status" value="1"/>
</dbReference>
<dbReference type="GeneID" id="8296697"/>
<keyword evidence="4" id="KW-1185">Reference proteome</keyword>
<dbReference type="Pfam" id="PF02545">
    <property type="entry name" value="Maf"/>
    <property type="match status" value="1"/>
</dbReference>
<evidence type="ECO:0008006" key="5">
    <source>
        <dbReference type="Google" id="ProtNLM"/>
    </source>
</evidence>
<dbReference type="HOGENOM" id="CLU_040416_0_2_1"/>
<dbReference type="OrthoDB" id="10267058at2759"/>
<dbReference type="KEGG" id="ctp:CTRG_05774"/>
<dbReference type="CDD" id="cd00555">
    <property type="entry name" value="Maf"/>
    <property type="match status" value="1"/>
</dbReference>
<dbReference type="EMBL" id="GG692404">
    <property type="protein sequence ID" value="EER30375.1"/>
    <property type="molecule type" value="Genomic_DNA"/>
</dbReference>
<dbReference type="InterPro" id="IPR003697">
    <property type="entry name" value="Maf-like"/>
</dbReference>
<evidence type="ECO:0000313" key="4">
    <source>
        <dbReference type="Proteomes" id="UP000002037"/>
    </source>
</evidence>
<sequence>MFNHPLIAKLEKYNCILGSQSPRRKEILENNLGIKNFTTKASSFEENLAKDDKTPLEYVQLTSQHKGEAIIKQSKFDSPTIILTCDTIISCNGEVFEKPMTKERQREFFEYFSRYPELEVISALTVFKVGKTTEVFTDHSISKLKFKGDKYINDAYIESKEGLEVAGGFKYQGLGCLLFDSMEGDYFNVVGLPVKVFSLLEKAV</sequence>
<evidence type="ECO:0000256" key="2">
    <source>
        <dbReference type="ARBA" id="ARBA00022801"/>
    </source>
</evidence>
<dbReference type="GO" id="GO:0047429">
    <property type="term" value="F:nucleoside triphosphate diphosphatase activity"/>
    <property type="evidence" value="ECO:0007669"/>
    <property type="project" value="InterPro"/>
</dbReference>
<dbReference type="SUPFAM" id="SSF52972">
    <property type="entry name" value="ITPase-like"/>
    <property type="match status" value="1"/>
</dbReference>
<dbReference type="RefSeq" id="XP_002546296.1">
    <property type="nucleotide sequence ID" value="XM_002546250.1"/>
</dbReference>
<comment type="cofactor">
    <cofactor evidence="1">
        <name>a divalent metal cation</name>
        <dbReference type="ChEBI" id="CHEBI:60240"/>
    </cofactor>
</comment>